<feature type="compositionally biased region" description="Polar residues" evidence="2">
    <location>
        <begin position="690"/>
        <end position="704"/>
    </location>
</feature>
<reference evidence="6" key="4">
    <citation type="journal article" date="2015" name="G3 (Bethesda)">
        <title>Genome sequences of three phytopathogenic species of the Magnaporthaceae family of fungi.</title>
        <authorList>
            <person name="Okagaki L.H."/>
            <person name="Nunes C.C."/>
            <person name="Sailsbery J."/>
            <person name="Clay B."/>
            <person name="Brown D."/>
            <person name="John T."/>
            <person name="Oh Y."/>
            <person name="Young N."/>
            <person name="Fitzgerald M."/>
            <person name="Haas B.J."/>
            <person name="Zeng Q."/>
            <person name="Young S."/>
            <person name="Adiconis X."/>
            <person name="Fan L."/>
            <person name="Levin J.Z."/>
            <person name="Mitchell T.K."/>
            <person name="Okubara P.A."/>
            <person name="Farman M.L."/>
            <person name="Kohn L.M."/>
            <person name="Birren B."/>
            <person name="Ma L.-J."/>
            <person name="Dean R.A."/>
        </authorList>
    </citation>
    <scope>NUCLEOTIDE SEQUENCE</scope>
    <source>
        <strain evidence="6">R3-111a-1</strain>
    </source>
</reference>
<accession>J3P987</accession>
<evidence type="ECO:0000256" key="2">
    <source>
        <dbReference type="SAM" id="MobiDB-lite"/>
    </source>
</evidence>
<feature type="region of interest" description="Disordered" evidence="2">
    <location>
        <begin position="227"/>
        <end position="260"/>
    </location>
</feature>
<feature type="compositionally biased region" description="Low complexity" evidence="2">
    <location>
        <begin position="512"/>
        <end position="522"/>
    </location>
</feature>
<protein>
    <recommendedName>
        <fullName evidence="8">Stress-activated map kinase-interacting protein</fullName>
    </recommendedName>
</protein>
<dbReference type="AlphaFoldDB" id="J3P987"/>
<dbReference type="eggNOG" id="KOG3739">
    <property type="taxonomic scope" value="Eukaryota"/>
</dbReference>
<proteinExistence type="inferred from homology"/>
<dbReference type="PANTHER" id="PTHR13335">
    <property type="entry name" value="TARGET OF RAPAMYCIN COMPLEX 2 SUBUNIT MAPKAP1"/>
    <property type="match status" value="1"/>
</dbReference>
<feature type="compositionally biased region" description="Polar residues" evidence="2">
    <location>
        <begin position="493"/>
        <end position="502"/>
    </location>
</feature>
<evidence type="ECO:0000313" key="6">
    <source>
        <dbReference type="EnsemblFungi" id="EJT73223"/>
    </source>
</evidence>
<keyword evidence="7" id="KW-1185">Reference proteome</keyword>
<feature type="domain" description="CRIM" evidence="3">
    <location>
        <begin position="335"/>
        <end position="496"/>
    </location>
</feature>
<feature type="region of interest" description="Disordered" evidence="2">
    <location>
        <begin position="667"/>
        <end position="727"/>
    </location>
</feature>
<dbReference type="RefSeq" id="XP_009226197.1">
    <property type="nucleotide sequence ID" value="XM_009227933.1"/>
</dbReference>
<feature type="region of interest" description="Disordered" evidence="2">
    <location>
        <begin position="79"/>
        <end position="200"/>
    </location>
</feature>
<name>J3P987_GAET3</name>
<dbReference type="EnsemblFungi" id="EJT73223">
    <property type="protein sequence ID" value="EJT73223"/>
    <property type="gene ID" value="GGTG_10070"/>
</dbReference>
<dbReference type="Proteomes" id="UP000006039">
    <property type="component" value="Unassembled WGS sequence"/>
</dbReference>
<dbReference type="PANTHER" id="PTHR13335:SF1">
    <property type="entry name" value="TARGET OF RAPAMYCIN COMPLEX 2 SUBUNIT MAPKAP1"/>
    <property type="match status" value="1"/>
</dbReference>
<evidence type="ECO:0008006" key="8">
    <source>
        <dbReference type="Google" id="ProtNLM"/>
    </source>
</evidence>
<reference evidence="6" key="5">
    <citation type="submission" date="2018-04" db="UniProtKB">
        <authorList>
            <consortium name="EnsemblFungi"/>
        </authorList>
    </citation>
    <scope>IDENTIFICATION</scope>
    <source>
        <strain evidence="6">R3-111a-1</strain>
    </source>
</reference>
<feature type="region of interest" description="Disordered" evidence="2">
    <location>
        <begin position="493"/>
        <end position="522"/>
    </location>
</feature>
<dbReference type="Gene3D" id="2.30.29.30">
    <property type="entry name" value="Pleckstrin-homology domain (PH domain)/Phosphotyrosine-binding domain (PTB)"/>
    <property type="match status" value="1"/>
</dbReference>
<dbReference type="HOGENOM" id="CLU_005130_0_0_1"/>
<dbReference type="InterPro" id="IPR011993">
    <property type="entry name" value="PH-like_dom_sf"/>
</dbReference>
<dbReference type="EMBL" id="GL385399">
    <property type="protein sequence ID" value="EJT73223.1"/>
    <property type="molecule type" value="Genomic_DNA"/>
</dbReference>
<evidence type="ECO:0000259" key="4">
    <source>
        <dbReference type="Pfam" id="PF16979"/>
    </source>
</evidence>
<feature type="compositionally biased region" description="Polar residues" evidence="2">
    <location>
        <begin position="145"/>
        <end position="164"/>
    </location>
</feature>
<sequence>MSVMQVEELVSYQLRTAYLNDIADGVGERLISLNEGFLSSAPFKAAGWRSNPAHIKRTHSPPIPTAVASEYFQAPRATGLTLEDDPDDNALLGGGGPVAPKRARRRREQMQEDDDSSELSDDSDEEAEGRAAQQIKFAKMPLRNRSGSSPIQGSNLRQSTTLSSPRAAAPRRGSQSALETVKERARRDTVTSSEVSSDNEFDASGFHRQREASRAGAKTVRLQTDLDPDAAPLAPGVKRIGSEPLPEEQEDTDAASDTSSAFVGSIDSVALLDLGEEGQKAPQRTATTQIVGTPPREFTRSSTVRKSQAPIHINSKLPPPRPMSTVRPLSMIQPRSLLSAALKAKKMKPADALESFASLSGKGEASPIMLRIYPFFADKSRGAPIEVLIKRIVHEGQQGGDRPAVVADLIGLTLWMYSEEKREPPIAADKRNPNWWMLRMVDDGEIDDDFPPLDRKKQLTSFTTANNRAARARSNSKVYDEFALVQASATDFTENKKLTPQPNDDGAEDEAAAAAAAADTPALAAQEDEITPRNTPQPNTSALQPAVRGVALNPIITTTFRPHAPLADSPAAPNATPNVIRGRKKLLRIHIHSSDTAPGQMVTLDVTTDMYLEEILDLACRKRQLDKGNHVLKLPGSGAVVLLDREVSSIGNVADLELHRRRFAADGTFTATGSPGSSSPRTMFFGGESATLSGSGRRSNNKKTAGSAAPITHPLAQQTSNNDEEVDNRSKRYIVTRKGTLRSVERILSIEGEYIHIIPSSNGKADSGVSGKTATVHFSNVIGVKVSRRHPAVVKISVYIDSEKTYELEAKTAIQAAEILYELKTRIAPYREV</sequence>
<evidence type="ECO:0000256" key="1">
    <source>
        <dbReference type="ARBA" id="ARBA00009407"/>
    </source>
</evidence>
<dbReference type="GO" id="GO:0038203">
    <property type="term" value="P:TORC2 signaling"/>
    <property type="evidence" value="ECO:0007669"/>
    <property type="project" value="TreeGrafter"/>
</dbReference>
<dbReference type="GO" id="GO:0005886">
    <property type="term" value="C:plasma membrane"/>
    <property type="evidence" value="ECO:0007669"/>
    <property type="project" value="TreeGrafter"/>
</dbReference>
<feature type="region of interest" description="Disordered" evidence="2">
    <location>
        <begin position="294"/>
        <end position="327"/>
    </location>
</feature>
<feature type="domain" description="SIN1-type PH" evidence="4">
    <location>
        <begin position="730"/>
        <end position="826"/>
    </location>
</feature>
<gene>
    <name evidence="6" type="primary">20350528</name>
    <name evidence="5" type="ORF">GGTG_10070</name>
</gene>
<dbReference type="VEuPathDB" id="FungiDB:GGTG_10070"/>
<dbReference type="InterPro" id="IPR031313">
    <property type="entry name" value="Sin1_PH_dom"/>
</dbReference>
<dbReference type="GO" id="GO:0005737">
    <property type="term" value="C:cytoplasm"/>
    <property type="evidence" value="ECO:0007669"/>
    <property type="project" value="TreeGrafter"/>
</dbReference>
<dbReference type="InterPro" id="IPR008828">
    <property type="entry name" value="Sin1/Avo1"/>
</dbReference>
<dbReference type="Pfam" id="PF16979">
    <property type="entry name" value="SIN1_PH"/>
    <property type="match status" value="1"/>
</dbReference>
<dbReference type="GO" id="GO:0005546">
    <property type="term" value="F:phosphatidylinositol-4,5-bisphosphate binding"/>
    <property type="evidence" value="ECO:0007669"/>
    <property type="project" value="TreeGrafter"/>
</dbReference>
<feature type="compositionally biased region" description="Acidic residues" evidence="2">
    <location>
        <begin position="111"/>
        <end position="127"/>
    </location>
</feature>
<organism evidence="5">
    <name type="scientific">Gaeumannomyces tritici (strain R3-111a-1)</name>
    <name type="common">Wheat and barley take-all root rot fungus</name>
    <name type="synonym">Gaeumannomyces graminis var. tritici</name>
    <dbReference type="NCBI Taxonomy" id="644352"/>
    <lineage>
        <taxon>Eukaryota</taxon>
        <taxon>Fungi</taxon>
        <taxon>Dikarya</taxon>
        <taxon>Ascomycota</taxon>
        <taxon>Pezizomycotina</taxon>
        <taxon>Sordariomycetes</taxon>
        <taxon>Sordariomycetidae</taxon>
        <taxon>Magnaporthales</taxon>
        <taxon>Magnaporthaceae</taxon>
        <taxon>Gaeumannomyces</taxon>
    </lineage>
</organism>
<dbReference type="OrthoDB" id="241990at2759"/>
<dbReference type="GO" id="GO:0031932">
    <property type="term" value="C:TORC2 complex"/>
    <property type="evidence" value="ECO:0007669"/>
    <property type="project" value="InterPro"/>
</dbReference>
<evidence type="ECO:0000259" key="3">
    <source>
        <dbReference type="Pfam" id="PF16978"/>
    </source>
</evidence>
<comment type="similarity">
    <text evidence="1">Belongs to the SIN1 family.</text>
</comment>
<evidence type="ECO:0000313" key="7">
    <source>
        <dbReference type="Proteomes" id="UP000006039"/>
    </source>
</evidence>
<dbReference type="STRING" id="644352.J3P987"/>
<reference evidence="5" key="2">
    <citation type="submission" date="2010-07" db="EMBL/GenBank/DDBJ databases">
        <authorList>
            <consortium name="The Broad Institute Genome Sequencing Platform"/>
            <consortium name="Broad Institute Genome Sequencing Center for Infectious Disease"/>
            <person name="Ma L.-J."/>
            <person name="Dead R."/>
            <person name="Young S."/>
            <person name="Zeng Q."/>
            <person name="Koehrsen M."/>
            <person name="Alvarado L."/>
            <person name="Berlin A."/>
            <person name="Chapman S.B."/>
            <person name="Chen Z."/>
            <person name="Freedman E."/>
            <person name="Gellesch M."/>
            <person name="Goldberg J."/>
            <person name="Griggs A."/>
            <person name="Gujja S."/>
            <person name="Heilman E.R."/>
            <person name="Heiman D."/>
            <person name="Hepburn T."/>
            <person name="Howarth C."/>
            <person name="Jen D."/>
            <person name="Larson L."/>
            <person name="Mehta T."/>
            <person name="Neiman D."/>
            <person name="Pearson M."/>
            <person name="Roberts A."/>
            <person name="Saif S."/>
            <person name="Shea T."/>
            <person name="Shenoy N."/>
            <person name="Sisk P."/>
            <person name="Stolte C."/>
            <person name="Sykes S."/>
            <person name="Walk T."/>
            <person name="White J."/>
            <person name="Yandava C."/>
            <person name="Haas B."/>
            <person name="Nusbaum C."/>
            <person name="Birren B."/>
        </authorList>
    </citation>
    <scope>NUCLEOTIDE SEQUENCE</scope>
    <source>
        <strain evidence="5">R3-111a-1</strain>
    </source>
</reference>
<dbReference type="Pfam" id="PF16978">
    <property type="entry name" value="CRIM"/>
    <property type="match status" value="1"/>
</dbReference>
<dbReference type="GeneID" id="20350528"/>
<feature type="compositionally biased region" description="Polar residues" evidence="2">
    <location>
        <begin position="669"/>
        <end position="681"/>
    </location>
</feature>
<reference evidence="5" key="3">
    <citation type="submission" date="2010-09" db="EMBL/GenBank/DDBJ databases">
        <title>Annotation of Gaeumannomyces graminis var. tritici R3-111a-1.</title>
        <authorList>
            <consortium name="The Broad Institute Genome Sequencing Platform"/>
            <person name="Ma L.-J."/>
            <person name="Dead R."/>
            <person name="Young S.K."/>
            <person name="Zeng Q."/>
            <person name="Gargeya S."/>
            <person name="Fitzgerald M."/>
            <person name="Haas B."/>
            <person name="Abouelleil A."/>
            <person name="Alvarado L."/>
            <person name="Arachchi H.M."/>
            <person name="Berlin A."/>
            <person name="Brown A."/>
            <person name="Chapman S.B."/>
            <person name="Chen Z."/>
            <person name="Dunbar C."/>
            <person name="Freedman E."/>
            <person name="Gearin G."/>
            <person name="Gellesch M."/>
            <person name="Goldberg J."/>
            <person name="Griggs A."/>
            <person name="Gujja S."/>
            <person name="Heiman D."/>
            <person name="Howarth C."/>
            <person name="Larson L."/>
            <person name="Lui A."/>
            <person name="MacDonald P.J.P."/>
            <person name="Mehta T."/>
            <person name="Montmayeur A."/>
            <person name="Murphy C."/>
            <person name="Neiman D."/>
            <person name="Pearson M."/>
            <person name="Priest M."/>
            <person name="Roberts A."/>
            <person name="Saif S."/>
            <person name="Shea T."/>
            <person name="Shenoy N."/>
            <person name="Sisk P."/>
            <person name="Stolte C."/>
            <person name="Sykes S."/>
            <person name="Yandava C."/>
            <person name="Wortman J."/>
            <person name="Nusbaum C."/>
            <person name="Birren B."/>
        </authorList>
    </citation>
    <scope>NUCLEOTIDE SEQUENCE</scope>
    <source>
        <strain evidence="5">R3-111a-1</strain>
    </source>
</reference>
<feature type="compositionally biased region" description="Basic and acidic residues" evidence="2">
    <location>
        <begin position="180"/>
        <end position="189"/>
    </location>
</feature>
<feature type="compositionally biased region" description="Acidic residues" evidence="2">
    <location>
        <begin position="245"/>
        <end position="254"/>
    </location>
</feature>
<reference evidence="7" key="1">
    <citation type="submission" date="2010-07" db="EMBL/GenBank/DDBJ databases">
        <title>The genome sequence of Gaeumannomyces graminis var. tritici strain R3-111a-1.</title>
        <authorList>
            <consortium name="The Broad Institute Genome Sequencing Platform"/>
            <person name="Ma L.-J."/>
            <person name="Dead R."/>
            <person name="Young S."/>
            <person name="Zeng Q."/>
            <person name="Koehrsen M."/>
            <person name="Alvarado L."/>
            <person name="Berlin A."/>
            <person name="Chapman S.B."/>
            <person name="Chen Z."/>
            <person name="Freedman E."/>
            <person name="Gellesch M."/>
            <person name="Goldberg J."/>
            <person name="Griggs A."/>
            <person name="Gujja S."/>
            <person name="Heilman E.R."/>
            <person name="Heiman D."/>
            <person name="Hepburn T."/>
            <person name="Howarth C."/>
            <person name="Jen D."/>
            <person name="Larson L."/>
            <person name="Mehta T."/>
            <person name="Neiman D."/>
            <person name="Pearson M."/>
            <person name="Roberts A."/>
            <person name="Saif S."/>
            <person name="Shea T."/>
            <person name="Shenoy N."/>
            <person name="Sisk P."/>
            <person name="Stolte C."/>
            <person name="Sykes S."/>
            <person name="Walk T."/>
            <person name="White J."/>
            <person name="Yandava C."/>
            <person name="Haas B."/>
            <person name="Nusbaum C."/>
            <person name="Birren B."/>
        </authorList>
    </citation>
    <scope>NUCLEOTIDE SEQUENCE [LARGE SCALE GENOMIC DNA]</scope>
    <source>
        <strain evidence="7">R3-111a-1</strain>
    </source>
</reference>
<dbReference type="InterPro" id="IPR031567">
    <property type="entry name" value="CRIM_dom"/>
</dbReference>
<evidence type="ECO:0000313" key="5">
    <source>
        <dbReference type="EMBL" id="EJT73223.1"/>
    </source>
</evidence>